<evidence type="ECO:0000256" key="1">
    <source>
        <dbReference type="ARBA" id="ARBA00022723"/>
    </source>
</evidence>
<dbReference type="EMBL" id="WTFF01000050">
    <property type="protein sequence ID" value="MBW5482242.1"/>
    <property type="molecule type" value="Genomic_DNA"/>
</dbReference>
<dbReference type="PANTHER" id="PTHR10827">
    <property type="entry name" value="RETICULOCALBIN"/>
    <property type="match status" value="1"/>
</dbReference>
<gene>
    <name evidence="4" type="ORF">GPJ59_10185</name>
</gene>
<evidence type="ECO:0000259" key="3">
    <source>
        <dbReference type="PROSITE" id="PS50222"/>
    </source>
</evidence>
<keyword evidence="1" id="KW-0479">Metal-binding</keyword>
<evidence type="ECO:0000313" key="5">
    <source>
        <dbReference type="Proteomes" id="UP000812013"/>
    </source>
</evidence>
<organism evidence="4 5">
    <name type="scientific">Streptomyces bambusae</name>
    <dbReference type="NCBI Taxonomy" id="1550616"/>
    <lineage>
        <taxon>Bacteria</taxon>
        <taxon>Bacillati</taxon>
        <taxon>Actinomycetota</taxon>
        <taxon>Actinomycetes</taxon>
        <taxon>Kitasatosporales</taxon>
        <taxon>Streptomycetaceae</taxon>
        <taxon>Streptomyces</taxon>
    </lineage>
</organism>
<comment type="caution">
    <text evidence="4">The sequence shown here is derived from an EMBL/GenBank/DDBJ whole genome shotgun (WGS) entry which is preliminary data.</text>
</comment>
<dbReference type="InterPro" id="IPR018247">
    <property type="entry name" value="EF_Hand_1_Ca_BS"/>
</dbReference>
<name>A0ABS6Z3C6_9ACTN</name>
<feature type="domain" description="EF-hand" evidence="3">
    <location>
        <begin position="4"/>
        <end position="39"/>
    </location>
</feature>
<keyword evidence="2" id="KW-0677">Repeat</keyword>
<accession>A0ABS6Z3C6</accession>
<sequence>MSVKKSAVADEIFDRLDTNGDGILTSEDYRASAEQFLQSYGMGPSSPKGRALIESNQALWERQAELVDRDGDGRIDREEYREWFDSLPASAAASGVPSGSPEVMAVLHAQFSVADRDGDGVMDLHDFTLWRDLKGVPEPNAAAAFALIDSDGDGAIDWRDFTGAAAANGLEALLYGPQRG</sequence>
<dbReference type="PROSITE" id="PS50222">
    <property type="entry name" value="EF_HAND_2"/>
    <property type="match status" value="3"/>
</dbReference>
<dbReference type="Gene3D" id="1.10.238.10">
    <property type="entry name" value="EF-hand"/>
    <property type="match status" value="1"/>
</dbReference>
<dbReference type="Pfam" id="PF13202">
    <property type="entry name" value="EF-hand_5"/>
    <property type="match status" value="3"/>
</dbReference>
<proteinExistence type="predicted"/>
<dbReference type="RefSeq" id="WP_219666166.1">
    <property type="nucleotide sequence ID" value="NZ_WTFF01000050.1"/>
</dbReference>
<dbReference type="SMART" id="SM00054">
    <property type="entry name" value="EFh"/>
    <property type="match status" value="4"/>
</dbReference>
<evidence type="ECO:0000313" key="4">
    <source>
        <dbReference type="EMBL" id="MBW5482242.1"/>
    </source>
</evidence>
<keyword evidence="5" id="KW-1185">Reference proteome</keyword>
<dbReference type="InterPro" id="IPR002048">
    <property type="entry name" value="EF_hand_dom"/>
</dbReference>
<dbReference type="Proteomes" id="UP000812013">
    <property type="component" value="Unassembled WGS sequence"/>
</dbReference>
<dbReference type="PROSITE" id="PS00018">
    <property type="entry name" value="EF_HAND_1"/>
    <property type="match status" value="3"/>
</dbReference>
<dbReference type="PANTHER" id="PTHR10827:SF98">
    <property type="entry name" value="45 KDA CALCIUM-BINDING PROTEIN"/>
    <property type="match status" value="1"/>
</dbReference>
<reference evidence="4 5" key="1">
    <citation type="submission" date="2019-12" db="EMBL/GenBank/DDBJ databases">
        <title>Genome sequence of Streptomyces bambusae.</title>
        <authorList>
            <person name="Bansal K."/>
            <person name="Choksket S."/>
            <person name="Korpole S."/>
            <person name="Patil P.B."/>
        </authorList>
    </citation>
    <scope>NUCLEOTIDE SEQUENCE [LARGE SCALE GENOMIC DNA]</scope>
    <source>
        <strain evidence="4 5">SK60</strain>
    </source>
</reference>
<feature type="domain" description="EF-hand" evidence="3">
    <location>
        <begin position="55"/>
        <end position="90"/>
    </location>
</feature>
<evidence type="ECO:0000256" key="2">
    <source>
        <dbReference type="ARBA" id="ARBA00022737"/>
    </source>
</evidence>
<feature type="domain" description="EF-hand" evidence="3">
    <location>
        <begin position="136"/>
        <end position="171"/>
    </location>
</feature>
<protein>
    <recommendedName>
        <fullName evidence="3">EF-hand domain-containing protein</fullName>
    </recommendedName>
</protein>
<dbReference type="InterPro" id="IPR011992">
    <property type="entry name" value="EF-hand-dom_pair"/>
</dbReference>
<dbReference type="SUPFAM" id="SSF47473">
    <property type="entry name" value="EF-hand"/>
    <property type="match status" value="1"/>
</dbReference>
<dbReference type="CDD" id="cd00051">
    <property type="entry name" value="EFh"/>
    <property type="match status" value="2"/>
</dbReference>